<comment type="caution">
    <text evidence="1">The sequence shown here is derived from an EMBL/GenBank/DDBJ whole genome shotgun (WGS) entry which is preliminary data.</text>
</comment>
<keyword evidence="2" id="KW-1185">Reference proteome</keyword>
<dbReference type="AlphaFoldDB" id="A0A9D4A1V2"/>
<reference evidence="1 2" key="1">
    <citation type="journal article" date="2021" name="Plant Biotechnol. J.">
        <title>Multi-omics assisted identification of the key and species-specific regulatory components of drought-tolerant mechanisms in Gossypium stocksii.</title>
        <authorList>
            <person name="Yu D."/>
            <person name="Ke L."/>
            <person name="Zhang D."/>
            <person name="Wu Y."/>
            <person name="Sun Y."/>
            <person name="Mei J."/>
            <person name="Sun J."/>
            <person name="Sun Y."/>
        </authorList>
    </citation>
    <scope>NUCLEOTIDE SEQUENCE [LARGE SCALE GENOMIC DNA]</scope>
    <source>
        <strain evidence="2">cv. E1</strain>
        <tissue evidence="1">Leaf</tissue>
    </source>
</reference>
<name>A0A9D4A1V2_9ROSI</name>
<organism evidence="1 2">
    <name type="scientific">Gossypium stocksii</name>
    <dbReference type="NCBI Taxonomy" id="47602"/>
    <lineage>
        <taxon>Eukaryota</taxon>
        <taxon>Viridiplantae</taxon>
        <taxon>Streptophyta</taxon>
        <taxon>Embryophyta</taxon>
        <taxon>Tracheophyta</taxon>
        <taxon>Spermatophyta</taxon>
        <taxon>Magnoliopsida</taxon>
        <taxon>eudicotyledons</taxon>
        <taxon>Gunneridae</taxon>
        <taxon>Pentapetalae</taxon>
        <taxon>rosids</taxon>
        <taxon>malvids</taxon>
        <taxon>Malvales</taxon>
        <taxon>Malvaceae</taxon>
        <taxon>Malvoideae</taxon>
        <taxon>Gossypium</taxon>
    </lineage>
</organism>
<protein>
    <submittedName>
        <fullName evidence="1">Uncharacterized protein</fullName>
    </submittedName>
</protein>
<accession>A0A9D4A1V2</accession>
<dbReference type="EMBL" id="JAIQCV010000007">
    <property type="protein sequence ID" value="KAH1081565.1"/>
    <property type="molecule type" value="Genomic_DNA"/>
</dbReference>
<gene>
    <name evidence="1" type="ORF">J1N35_021326</name>
</gene>
<dbReference type="Proteomes" id="UP000828251">
    <property type="component" value="Unassembled WGS sequence"/>
</dbReference>
<proteinExistence type="predicted"/>
<evidence type="ECO:0000313" key="2">
    <source>
        <dbReference type="Proteomes" id="UP000828251"/>
    </source>
</evidence>
<sequence length="81" mass="8958">MIAPIPNVDAHIITDEDTDTNVESTADVNVDTQVNIDVFRFYATLRLHANSDANTAYIIILLGWVIDATICRWSKGYTMGG</sequence>
<evidence type="ECO:0000313" key="1">
    <source>
        <dbReference type="EMBL" id="KAH1081565.1"/>
    </source>
</evidence>